<feature type="non-terminal residue" evidence="2">
    <location>
        <position position="1"/>
    </location>
</feature>
<feature type="compositionally biased region" description="Pro residues" evidence="1">
    <location>
        <begin position="543"/>
        <end position="552"/>
    </location>
</feature>
<evidence type="ECO:0000256" key="1">
    <source>
        <dbReference type="SAM" id="MobiDB-lite"/>
    </source>
</evidence>
<feature type="region of interest" description="Disordered" evidence="1">
    <location>
        <begin position="368"/>
        <end position="571"/>
    </location>
</feature>
<feature type="compositionally biased region" description="Low complexity" evidence="1">
    <location>
        <begin position="553"/>
        <end position="571"/>
    </location>
</feature>
<evidence type="ECO:0000313" key="2">
    <source>
        <dbReference type="EMBL" id="GEZ34883.1"/>
    </source>
</evidence>
<comment type="caution">
    <text evidence="2">The sequence shown here is derived from an EMBL/GenBank/DDBJ whole genome shotgun (WGS) entry which is preliminary data.</text>
</comment>
<proteinExistence type="predicted"/>
<dbReference type="InterPro" id="IPR003903">
    <property type="entry name" value="UIM_dom"/>
</dbReference>
<feature type="compositionally biased region" description="Low complexity" evidence="1">
    <location>
        <begin position="528"/>
        <end position="542"/>
    </location>
</feature>
<feature type="compositionally biased region" description="Basic and acidic residues" evidence="1">
    <location>
        <begin position="374"/>
        <end position="390"/>
    </location>
</feature>
<protein>
    <submittedName>
        <fullName evidence="2">Histone deacetylase 14</fullName>
    </submittedName>
</protein>
<reference evidence="2" key="1">
    <citation type="journal article" date="2019" name="Sci. Rep.">
        <title>Draft genome of Tanacetum cinerariifolium, the natural source of mosquito coil.</title>
        <authorList>
            <person name="Yamashiro T."/>
            <person name="Shiraishi A."/>
            <person name="Satake H."/>
            <person name="Nakayama K."/>
        </authorList>
    </citation>
    <scope>NUCLEOTIDE SEQUENCE</scope>
</reference>
<gene>
    <name evidence="2" type="ORF">Tci_506856</name>
</gene>
<sequence>TFQCSRRHTLHTKTREYEFKPLSWKCFGEYIRELVIYRHEVEFNHASLNLLSNEVMTNVNVLRPGVLDVIATQSNGTAIITIQGNLVEVKAIVSNQFIAKELSTSGCASSYVLTTYMICICIGYKMADVNASSGQTPTMAPPECADDQILPHIRCQLDEQWFVLTKETLREALQITPVNNNQAFAAPPSIDGLINFVNQLGYPKLRRHRFHPRPDSSLHLPNEEPVLRYLKFSAKGTKREVFEMPIPGSLITTEIQEASYYQEYLAKEAQHRRCGPVKQGEKKRKQVIETFDKPPKAKKSKHGWVSKKRSLKNVEASKTKEVPIVEPQVADEDADYQKALEESMKTAYALPRGPLPLVVIREPEPRKYQPVPEVPRKGKAKSDSEEESKKVILGATTGGNDEDQAGPDPGHAGPDPGSAGDEEQSILSHVVHAGSDREHMDLDVADVSPQPSTEQLDEGFIATFKEMKTNTTTTTLPPPQAPKQSTAEAMMVKRIARKKTKESRELPKMPPGSPSHQLPPPPPPAGPSGPSGAPGASRSSQAPPLPPPPPLPSSTSQESPSKGSATPSPSKSAASAVYQAWIMTDIRLRPSISSTPADLEMDEDMGPDEQAQLSDDEDIRKLAWSIPSSDAPVPPNNWASALASSYLPSPEDLLLAQTGDMATFIDWFCKRRGITELKPQDLEGPTFEIIKVFHPDVIHLQYQMEECHKLLTNSVDDPILRNDISKPLPLGGPPGQVTI</sequence>
<dbReference type="EMBL" id="BKCJ010268274">
    <property type="protein sequence ID" value="GEZ34883.1"/>
    <property type="molecule type" value="Genomic_DNA"/>
</dbReference>
<organism evidence="2">
    <name type="scientific">Tanacetum cinerariifolium</name>
    <name type="common">Dalmatian daisy</name>
    <name type="synonym">Chrysanthemum cinerariifolium</name>
    <dbReference type="NCBI Taxonomy" id="118510"/>
    <lineage>
        <taxon>Eukaryota</taxon>
        <taxon>Viridiplantae</taxon>
        <taxon>Streptophyta</taxon>
        <taxon>Embryophyta</taxon>
        <taxon>Tracheophyta</taxon>
        <taxon>Spermatophyta</taxon>
        <taxon>Magnoliopsida</taxon>
        <taxon>eudicotyledons</taxon>
        <taxon>Gunneridae</taxon>
        <taxon>Pentapetalae</taxon>
        <taxon>asterids</taxon>
        <taxon>campanulids</taxon>
        <taxon>Asterales</taxon>
        <taxon>Asteraceae</taxon>
        <taxon>Asteroideae</taxon>
        <taxon>Anthemideae</taxon>
        <taxon>Anthemidinae</taxon>
        <taxon>Tanacetum</taxon>
    </lineage>
</organism>
<accession>A0A699I6M5</accession>
<dbReference type="PROSITE" id="PS50330">
    <property type="entry name" value="UIM"/>
    <property type="match status" value="1"/>
</dbReference>
<dbReference type="AlphaFoldDB" id="A0A699I6M5"/>
<feature type="compositionally biased region" description="Pro residues" evidence="1">
    <location>
        <begin position="508"/>
        <end position="527"/>
    </location>
</feature>
<name>A0A699I6M5_TANCI</name>
<feature type="compositionally biased region" description="Low complexity" evidence="1">
    <location>
        <begin position="406"/>
        <end position="419"/>
    </location>
</feature>